<accession>A0A742RA91</accession>
<dbReference type="EMBL" id="DAAUNA010000010">
    <property type="protein sequence ID" value="HAF1404917.1"/>
    <property type="molecule type" value="Genomic_DNA"/>
</dbReference>
<reference evidence="1" key="1">
    <citation type="journal article" date="2018" name="Genome Biol.">
        <title>SKESA: strategic k-mer extension for scrupulous assemblies.</title>
        <authorList>
            <person name="Souvorov A."/>
            <person name="Agarwala R."/>
            <person name="Lipman D.J."/>
        </authorList>
    </citation>
    <scope>NUCLEOTIDE SEQUENCE</scope>
    <source>
        <strain evidence="1">MA.CK_93/00017804</strain>
    </source>
</reference>
<comment type="caution">
    <text evidence="1">The sequence shown here is derived from an EMBL/GenBank/DDBJ whole genome shotgun (WGS) entry which is preliminary data.</text>
</comment>
<evidence type="ECO:0000313" key="1">
    <source>
        <dbReference type="EMBL" id="HAF1404917.1"/>
    </source>
</evidence>
<sequence length="98" mass="11528">MSKPTYLNDLIHAYRVRKNAIQERCQSVYKGMPKDRWVEVCNSHNRRVIRQAKRSIGKSNRNKCRRTGVGMAYFLIEVQTWSTICRNNRNAISKEAAR</sequence>
<organism evidence="1">
    <name type="scientific">Salmonella enterica</name>
    <name type="common">Salmonella choleraesuis</name>
    <dbReference type="NCBI Taxonomy" id="28901"/>
    <lineage>
        <taxon>Bacteria</taxon>
        <taxon>Pseudomonadati</taxon>
        <taxon>Pseudomonadota</taxon>
        <taxon>Gammaproteobacteria</taxon>
        <taxon>Enterobacterales</taxon>
        <taxon>Enterobacteriaceae</taxon>
        <taxon>Salmonella</taxon>
    </lineage>
</organism>
<reference evidence="1" key="2">
    <citation type="submission" date="2020-02" db="EMBL/GenBank/DDBJ databases">
        <authorList>
            <consortium name="NCBI Pathogen Detection Project"/>
        </authorList>
    </citation>
    <scope>NUCLEOTIDE SEQUENCE</scope>
    <source>
        <strain evidence="1">MA.CK_93/00017804</strain>
    </source>
</reference>
<dbReference type="AlphaFoldDB" id="A0A742RA91"/>
<name>A0A742RA91_SALER</name>
<proteinExistence type="predicted"/>
<protein>
    <submittedName>
        <fullName evidence="1">Uncharacterized protein</fullName>
    </submittedName>
</protein>
<gene>
    <name evidence="1" type="ORF">G8M00_003494</name>
</gene>